<dbReference type="EMBL" id="VOTZ01000020">
    <property type="protein sequence ID" value="MCQ1539138.1"/>
    <property type="molecule type" value="Genomic_DNA"/>
</dbReference>
<feature type="transmembrane region" description="Helical" evidence="6">
    <location>
        <begin position="186"/>
        <end position="205"/>
    </location>
</feature>
<name>A0ABD4TMC5_9EURY</name>
<dbReference type="CDD" id="cd16914">
    <property type="entry name" value="EcfT"/>
    <property type="match status" value="1"/>
</dbReference>
<keyword evidence="3 6" id="KW-0812">Transmembrane</keyword>
<reference evidence="7 8" key="1">
    <citation type="submission" date="2019-08" db="EMBL/GenBank/DDBJ databases">
        <authorList>
            <person name="Chen S.-C."/>
            <person name="Lai M.-C."/>
            <person name="You Y.-T."/>
        </authorList>
    </citation>
    <scope>NUCLEOTIDE SEQUENCE [LARGE SCALE GENOMIC DNA]</scope>
    <source>
        <strain evidence="7 8">P2F9704a</strain>
    </source>
</reference>
<dbReference type="NCBIfam" id="TIGR02454">
    <property type="entry name" value="ECF_T_CbiQ"/>
    <property type="match status" value="1"/>
</dbReference>
<comment type="caution">
    <text evidence="7">The sequence shown here is derived from an EMBL/GenBank/DDBJ whole genome shotgun (WGS) entry which is preliminary data.</text>
</comment>
<dbReference type="PANTHER" id="PTHR43723:SF1">
    <property type="entry name" value="COBALT TRANSPORT PROTEIN CBIQ"/>
    <property type="match status" value="1"/>
</dbReference>
<keyword evidence="2" id="KW-1003">Cell membrane</keyword>
<sequence length="261" mass="28561">MDHHFLDDYACRNALRGIDTRIKLILGLGGILIAISADTPYAPLFIAIILSIVTVFIAQIPARLYLALLFIPASFALMSVVVILFVTGGGVPIVTIPLPWLTLTATDAAALHALLILSRAIGGTCGLLFIALTTPVIELFSILRSLRLPDEFIDLAMLLYRSIFVIIGEAVAIYNAQVMRNGYSSFRKGIIAISMLASSLFIRAWDRGEELMTAMDLRCYDGKFEILEPTTAPTIYQFFPVLLFLSIAGILAFLPLPFPPL</sequence>
<proteinExistence type="predicted"/>
<dbReference type="InterPro" id="IPR052770">
    <property type="entry name" value="Cobalt_transport_CbiQ"/>
</dbReference>
<feature type="transmembrane region" description="Helical" evidence="6">
    <location>
        <begin position="20"/>
        <end position="35"/>
    </location>
</feature>
<feature type="transmembrane region" description="Helical" evidence="6">
    <location>
        <begin position="235"/>
        <end position="256"/>
    </location>
</feature>
<evidence type="ECO:0000256" key="1">
    <source>
        <dbReference type="ARBA" id="ARBA00004651"/>
    </source>
</evidence>
<comment type="subcellular location">
    <subcellularLocation>
        <location evidence="1">Cell membrane</location>
        <topology evidence="1">Multi-pass membrane protein</topology>
    </subcellularLocation>
</comment>
<evidence type="ECO:0000313" key="7">
    <source>
        <dbReference type="EMBL" id="MCQ1539138.1"/>
    </source>
</evidence>
<dbReference type="AlphaFoldDB" id="A0ABD4TMC5"/>
<evidence type="ECO:0000313" key="8">
    <source>
        <dbReference type="Proteomes" id="UP001524383"/>
    </source>
</evidence>
<dbReference type="InterPro" id="IPR012809">
    <property type="entry name" value="ECF_CbiQ"/>
</dbReference>
<dbReference type="GO" id="GO:0005886">
    <property type="term" value="C:plasma membrane"/>
    <property type="evidence" value="ECO:0007669"/>
    <property type="project" value="UniProtKB-SubCell"/>
</dbReference>
<dbReference type="Proteomes" id="UP001524383">
    <property type="component" value="Unassembled WGS sequence"/>
</dbReference>
<evidence type="ECO:0000256" key="6">
    <source>
        <dbReference type="SAM" id="Phobius"/>
    </source>
</evidence>
<dbReference type="PANTHER" id="PTHR43723">
    <property type="entry name" value="COBALT TRANSPORT PROTEIN CBIQ"/>
    <property type="match status" value="1"/>
</dbReference>
<accession>A0ABD4TMC5</accession>
<evidence type="ECO:0000256" key="4">
    <source>
        <dbReference type="ARBA" id="ARBA00022989"/>
    </source>
</evidence>
<keyword evidence="4 6" id="KW-1133">Transmembrane helix</keyword>
<protein>
    <submittedName>
        <fullName evidence="7">Cobalt ECF transporter T component CbiQ</fullName>
    </submittedName>
</protein>
<evidence type="ECO:0000256" key="5">
    <source>
        <dbReference type="ARBA" id="ARBA00023136"/>
    </source>
</evidence>
<feature type="transmembrane region" description="Helical" evidence="6">
    <location>
        <begin position="98"/>
        <end position="117"/>
    </location>
</feature>
<feature type="transmembrane region" description="Helical" evidence="6">
    <location>
        <begin position="155"/>
        <end position="174"/>
    </location>
</feature>
<dbReference type="InterPro" id="IPR003339">
    <property type="entry name" value="ABC/ECF_trnsptr_transmembrane"/>
</dbReference>
<dbReference type="Pfam" id="PF02361">
    <property type="entry name" value="CbiQ"/>
    <property type="match status" value="1"/>
</dbReference>
<feature type="transmembrane region" description="Helical" evidence="6">
    <location>
        <begin position="41"/>
        <end position="58"/>
    </location>
</feature>
<feature type="transmembrane region" description="Helical" evidence="6">
    <location>
        <begin position="124"/>
        <end position="143"/>
    </location>
</feature>
<evidence type="ECO:0000256" key="3">
    <source>
        <dbReference type="ARBA" id="ARBA00022692"/>
    </source>
</evidence>
<feature type="transmembrane region" description="Helical" evidence="6">
    <location>
        <begin position="65"/>
        <end position="86"/>
    </location>
</feature>
<evidence type="ECO:0000256" key="2">
    <source>
        <dbReference type="ARBA" id="ARBA00022475"/>
    </source>
</evidence>
<keyword evidence="8" id="KW-1185">Reference proteome</keyword>
<organism evidence="7 8">
    <name type="scientific">Methanocalculus taiwanensis</name>
    <dbReference type="NCBI Taxonomy" id="106207"/>
    <lineage>
        <taxon>Archaea</taxon>
        <taxon>Methanobacteriati</taxon>
        <taxon>Methanobacteriota</taxon>
        <taxon>Stenosarchaea group</taxon>
        <taxon>Methanomicrobia</taxon>
        <taxon>Methanomicrobiales</taxon>
        <taxon>Methanocalculaceae</taxon>
        <taxon>Methanocalculus</taxon>
    </lineage>
</organism>
<gene>
    <name evidence="7" type="primary">cbiQ</name>
    <name evidence="7" type="ORF">FTO68_09120</name>
</gene>
<keyword evidence="5 6" id="KW-0472">Membrane</keyword>